<evidence type="ECO:0000313" key="2">
    <source>
        <dbReference type="EMBL" id="JAD22396.1"/>
    </source>
</evidence>
<reference evidence="2" key="2">
    <citation type="journal article" date="2015" name="Data Brief">
        <title>Shoot transcriptome of the giant reed, Arundo donax.</title>
        <authorList>
            <person name="Barrero R.A."/>
            <person name="Guerrero F.D."/>
            <person name="Moolhuijzen P."/>
            <person name="Goolsby J.A."/>
            <person name="Tidwell J."/>
            <person name="Bellgard S.E."/>
            <person name="Bellgard M.I."/>
        </authorList>
    </citation>
    <scope>NUCLEOTIDE SEQUENCE</scope>
    <source>
        <tissue evidence="2">Shoot tissue taken approximately 20 cm above the soil surface</tissue>
    </source>
</reference>
<dbReference type="AlphaFoldDB" id="A0A0A8Y878"/>
<sequence length="21" mass="2473">MDMRTAPMSKVLSTRTRLLQH</sequence>
<evidence type="ECO:0000256" key="1">
    <source>
        <dbReference type="SAM" id="MobiDB-lite"/>
    </source>
</evidence>
<accession>A0A0A8Y878</accession>
<reference evidence="2" key="1">
    <citation type="submission" date="2014-09" db="EMBL/GenBank/DDBJ databases">
        <authorList>
            <person name="Magalhaes I.L.F."/>
            <person name="Oliveira U."/>
            <person name="Santos F.R."/>
            <person name="Vidigal T.H.D.A."/>
            <person name="Brescovit A.D."/>
            <person name="Santos A.J."/>
        </authorList>
    </citation>
    <scope>NUCLEOTIDE SEQUENCE</scope>
    <source>
        <tissue evidence="2">Shoot tissue taken approximately 20 cm above the soil surface</tissue>
    </source>
</reference>
<organism evidence="2">
    <name type="scientific">Arundo donax</name>
    <name type="common">Giant reed</name>
    <name type="synonym">Donax arundinaceus</name>
    <dbReference type="NCBI Taxonomy" id="35708"/>
    <lineage>
        <taxon>Eukaryota</taxon>
        <taxon>Viridiplantae</taxon>
        <taxon>Streptophyta</taxon>
        <taxon>Embryophyta</taxon>
        <taxon>Tracheophyta</taxon>
        <taxon>Spermatophyta</taxon>
        <taxon>Magnoliopsida</taxon>
        <taxon>Liliopsida</taxon>
        <taxon>Poales</taxon>
        <taxon>Poaceae</taxon>
        <taxon>PACMAD clade</taxon>
        <taxon>Arundinoideae</taxon>
        <taxon>Arundineae</taxon>
        <taxon>Arundo</taxon>
    </lineage>
</organism>
<proteinExistence type="predicted"/>
<dbReference type="EMBL" id="GBRH01275499">
    <property type="protein sequence ID" value="JAD22396.1"/>
    <property type="molecule type" value="Transcribed_RNA"/>
</dbReference>
<protein>
    <submittedName>
        <fullName evidence="2">Uncharacterized protein</fullName>
    </submittedName>
</protein>
<feature type="compositionally biased region" description="Polar residues" evidence="1">
    <location>
        <begin position="11"/>
        <end position="21"/>
    </location>
</feature>
<name>A0A0A8Y878_ARUDO</name>
<feature type="region of interest" description="Disordered" evidence="1">
    <location>
        <begin position="1"/>
        <end position="21"/>
    </location>
</feature>